<protein>
    <submittedName>
        <fullName evidence="1">Uncharacterized protein</fullName>
    </submittedName>
</protein>
<sequence>MVMLGFVGLLSGSLAVIFLVFIIMLLSCIAAQMAPTDGEYVFKQTTGLTFPVESYVLTDDILKNVVDTYRGIKKNTGMLDFSTTCEYGQDIDSITASQYLTYNYIYLKKAAKDGVLGSYGKVDVSSPVFVRNGKPNGCFLNINGAKAI</sequence>
<reference evidence="1 2" key="1">
    <citation type="submission" date="2018-01" db="EMBL/GenBank/DDBJ databases">
        <title>Whole genome sequencing of Histamine producing bacteria.</title>
        <authorList>
            <person name="Butler K."/>
        </authorList>
    </citation>
    <scope>NUCLEOTIDE SEQUENCE [LARGE SCALE GENOMIC DNA]</scope>
    <source>
        <strain evidence="1 2">FS-7.2</strain>
    </source>
</reference>
<dbReference type="AlphaFoldDB" id="A0A2T3KM61"/>
<accession>A0A2T3KM61</accession>
<gene>
    <name evidence="1" type="ORF">C9J27_02350</name>
</gene>
<comment type="caution">
    <text evidence="1">The sequence shown here is derived from an EMBL/GenBank/DDBJ whole genome shotgun (WGS) entry which is preliminary data.</text>
</comment>
<name>A0A2T3KM61_9GAMM</name>
<proteinExistence type="predicted"/>
<evidence type="ECO:0000313" key="1">
    <source>
        <dbReference type="EMBL" id="PSV00889.1"/>
    </source>
</evidence>
<evidence type="ECO:0000313" key="2">
    <source>
        <dbReference type="Proteomes" id="UP000241426"/>
    </source>
</evidence>
<organism evidence="1 2">
    <name type="scientific">Photobacterium kishitanii</name>
    <dbReference type="NCBI Taxonomy" id="318456"/>
    <lineage>
        <taxon>Bacteria</taxon>
        <taxon>Pseudomonadati</taxon>
        <taxon>Pseudomonadota</taxon>
        <taxon>Gammaproteobacteria</taxon>
        <taxon>Vibrionales</taxon>
        <taxon>Vibrionaceae</taxon>
        <taxon>Photobacterium</taxon>
    </lineage>
</organism>
<dbReference type="EMBL" id="PYNF01000002">
    <property type="protein sequence ID" value="PSV00889.1"/>
    <property type="molecule type" value="Genomic_DNA"/>
</dbReference>
<dbReference type="Proteomes" id="UP000241426">
    <property type="component" value="Unassembled WGS sequence"/>
</dbReference>